<accession>A0A8X6UAC6</accession>
<sequence>MVKKKIGPLWRRGLEFHPTDLPKTRPHLVTFHSMRPSPVCKSHRVTLLECQREKTSLSQLMMEEIITNSTSKSKHVMSNCSEKRWMINDLIYIR</sequence>
<dbReference type="EMBL" id="BMAW01028859">
    <property type="protein sequence ID" value="GFU09469.1"/>
    <property type="molecule type" value="Genomic_DNA"/>
</dbReference>
<gene>
    <name evidence="1" type="ORF">NPIL_255171</name>
</gene>
<evidence type="ECO:0000313" key="1">
    <source>
        <dbReference type="EMBL" id="GFU09469.1"/>
    </source>
</evidence>
<organism evidence="1 2">
    <name type="scientific">Nephila pilipes</name>
    <name type="common">Giant wood spider</name>
    <name type="synonym">Nephila maculata</name>
    <dbReference type="NCBI Taxonomy" id="299642"/>
    <lineage>
        <taxon>Eukaryota</taxon>
        <taxon>Metazoa</taxon>
        <taxon>Ecdysozoa</taxon>
        <taxon>Arthropoda</taxon>
        <taxon>Chelicerata</taxon>
        <taxon>Arachnida</taxon>
        <taxon>Araneae</taxon>
        <taxon>Araneomorphae</taxon>
        <taxon>Entelegynae</taxon>
        <taxon>Araneoidea</taxon>
        <taxon>Nephilidae</taxon>
        <taxon>Nephila</taxon>
    </lineage>
</organism>
<comment type="caution">
    <text evidence="1">The sequence shown here is derived from an EMBL/GenBank/DDBJ whole genome shotgun (WGS) entry which is preliminary data.</text>
</comment>
<evidence type="ECO:0000313" key="2">
    <source>
        <dbReference type="Proteomes" id="UP000887013"/>
    </source>
</evidence>
<proteinExistence type="predicted"/>
<protein>
    <submittedName>
        <fullName evidence="1">Uncharacterized protein</fullName>
    </submittedName>
</protein>
<dbReference type="Proteomes" id="UP000887013">
    <property type="component" value="Unassembled WGS sequence"/>
</dbReference>
<dbReference type="AlphaFoldDB" id="A0A8X6UAC6"/>
<reference evidence="1" key="1">
    <citation type="submission" date="2020-08" db="EMBL/GenBank/DDBJ databases">
        <title>Multicomponent nature underlies the extraordinary mechanical properties of spider dragline silk.</title>
        <authorList>
            <person name="Kono N."/>
            <person name="Nakamura H."/>
            <person name="Mori M."/>
            <person name="Yoshida Y."/>
            <person name="Ohtoshi R."/>
            <person name="Malay A.D."/>
            <person name="Moran D.A.P."/>
            <person name="Tomita M."/>
            <person name="Numata K."/>
            <person name="Arakawa K."/>
        </authorList>
    </citation>
    <scope>NUCLEOTIDE SEQUENCE</scope>
</reference>
<name>A0A8X6UAC6_NEPPI</name>
<keyword evidence="2" id="KW-1185">Reference proteome</keyword>